<feature type="coiled-coil region" evidence="1">
    <location>
        <begin position="113"/>
        <end position="140"/>
    </location>
</feature>
<dbReference type="Proteomes" id="UP000596660">
    <property type="component" value="Unplaced"/>
</dbReference>
<proteinExistence type="predicted"/>
<dbReference type="OrthoDB" id="765404at2759"/>
<dbReference type="Gramene" id="AUR62014566-RA">
    <property type="protein sequence ID" value="AUR62014566-RA:cds"/>
    <property type="gene ID" value="AUR62014566"/>
</dbReference>
<protein>
    <submittedName>
        <fullName evidence="2">Uncharacterized protein</fullName>
    </submittedName>
</protein>
<dbReference type="RefSeq" id="XP_021760066.1">
    <property type="nucleotide sequence ID" value="XM_021904374.1"/>
</dbReference>
<evidence type="ECO:0000313" key="3">
    <source>
        <dbReference type="Proteomes" id="UP000596660"/>
    </source>
</evidence>
<name>A0A803LKR9_CHEQI</name>
<accession>A0A803LKR9</accession>
<keyword evidence="1" id="KW-0175">Coiled coil</keyword>
<dbReference type="EnsemblPlants" id="AUR62014566-RA">
    <property type="protein sequence ID" value="AUR62014566-RA:cds"/>
    <property type="gene ID" value="AUR62014566"/>
</dbReference>
<gene>
    <name evidence="2" type="primary">LOC110724879</name>
</gene>
<reference evidence="2" key="2">
    <citation type="submission" date="2021-03" db="UniProtKB">
        <authorList>
            <consortium name="EnsemblPlants"/>
        </authorList>
    </citation>
    <scope>IDENTIFICATION</scope>
</reference>
<evidence type="ECO:0000256" key="1">
    <source>
        <dbReference type="SAM" id="Coils"/>
    </source>
</evidence>
<organism evidence="2 3">
    <name type="scientific">Chenopodium quinoa</name>
    <name type="common">Quinoa</name>
    <dbReference type="NCBI Taxonomy" id="63459"/>
    <lineage>
        <taxon>Eukaryota</taxon>
        <taxon>Viridiplantae</taxon>
        <taxon>Streptophyta</taxon>
        <taxon>Embryophyta</taxon>
        <taxon>Tracheophyta</taxon>
        <taxon>Spermatophyta</taxon>
        <taxon>Magnoliopsida</taxon>
        <taxon>eudicotyledons</taxon>
        <taxon>Gunneridae</taxon>
        <taxon>Pentapetalae</taxon>
        <taxon>Caryophyllales</taxon>
        <taxon>Chenopodiaceae</taxon>
        <taxon>Chenopodioideae</taxon>
        <taxon>Atripliceae</taxon>
        <taxon>Chenopodium</taxon>
    </lineage>
</organism>
<evidence type="ECO:0000313" key="2">
    <source>
        <dbReference type="EnsemblPlants" id="AUR62014566-RA:cds"/>
    </source>
</evidence>
<reference evidence="2" key="1">
    <citation type="journal article" date="2017" name="Nature">
        <title>The genome of Chenopodium quinoa.</title>
        <authorList>
            <person name="Jarvis D.E."/>
            <person name="Ho Y.S."/>
            <person name="Lightfoot D.J."/>
            <person name="Schmoeckel S.M."/>
            <person name="Li B."/>
            <person name="Borm T.J.A."/>
            <person name="Ohyanagi H."/>
            <person name="Mineta K."/>
            <person name="Michell C.T."/>
            <person name="Saber N."/>
            <person name="Kharbatia N.M."/>
            <person name="Rupper R.R."/>
            <person name="Sharp A.R."/>
            <person name="Dally N."/>
            <person name="Boughton B.A."/>
            <person name="Woo Y.H."/>
            <person name="Gao G."/>
            <person name="Schijlen E.G.W.M."/>
            <person name="Guo X."/>
            <person name="Momin A.A."/>
            <person name="Negrao S."/>
            <person name="Al-Babili S."/>
            <person name="Gehring C."/>
            <person name="Roessner U."/>
            <person name="Jung C."/>
            <person name="Murphy K."/>
            <person name="Arold S.T."/>
            <person name="Gojobori T."/>
            <person name="van der Linden C.G."/>
            <person name="van Loo E.N."/>
            <person name="Jellen E.N."/>
            <person name="Maughan P.J."/>
            <person name="Tester M."/>
        </authorList>
    </citation>
    <scope>NUCLEOTIDE SEQUENCE [LARGE SCALE GENOMIC DNA]</scope>
    <source>
        <strain evidence="2">cv. PI 614886</strain>
    </source>
</reference>
<keyword evidence="3" id="KW-1185">Reference proteome</keyword>
<dbReference type="GeneID" id="110724879"/>
<dbReference type="AlphaFoldDB" id="A0A803LKR9"/>
<sequence>MAVWKNLITKATSTLKINKARVTQVTEFYSDNRIRDILTPVTATVTGVVQKGYDVSRQVDGAVRTQARVIHDYFSDDQIRQLLSRNLKFLVQNSALFVARSYGGGPIIDIVSASLQDQNAASQKERLKELENKVAKLEKALCSREFRVEADIYMARTNSHDKLHMRTHINLNPEEILQVVLMKHLGLKIIDDFVMAKARSKTDLKPAFKLIGSPAA</sequence>
<dbReference type="KEGG" id="cqi:110724879"/>